<feature type="compositionally biased region" description="Low complexity" evidence="1">
    <location>
        <begin position="57"/>
        <end position="68"/>
    </location>
</feature>
<name>A0AA38TYA8_9ASTR</name>
<reference evidence="2" key="1">
    <citation type="submission" date="2023-03" db="EMBL/GenBank/DDBJ databases">
        <title>Chromosome-scale reference genome and RAD-based genetic map of yellow starthistle (Centaurea solstitialis) reveal putative structural variation and QTLs associated with invader traits.</title>
        <authorList>
            <person name="Reatini B."/>
            <person name="Cang F.A."/>
            <person name="Jiang Q."/>
            <person name="Mckibben M.T.W."/>
            <person name="Barker M.S."/>
            <person name="Rieseberg L.H."/>
            <person name="Dlugosch K.M."/>
        </authorList>
    </citation>
    <scope>NUCLEOTIDE SEQUENCE</scope>
    <source>
        <strain evidence="2">CAN-66</strain>
        <tissue evidence="2">Leaf</tissue>
    </source>
</reference>
<comment type="caution">
    <text evidence="2">The sequence shown here is derived from an EMBL/GenBank/DDBJ whole genome shotgun (WGS) entry which is preliminary data.</text>
</comment>
<keyword evidence="3" id="KW-1185">Reference proteome</keyword>
<dbReference type="Proteomes" id="UP001172457">
    <property type="component" value="Chromosome 3"/>
</dbReference>
<feature type="compositionally biased region" description="Basic and acidic residues" evidence="1">
    <location>
        <begin position="47"/>
        <end position="56"/>
    </location>
</feature>
<feature type="compositionally biased region" description="Basic residues" evidence="1">
    <location>
        <begin position="74"/>
        <end position="85"/>
    </location>
</feature>
<evidence type="ECO:0000313" key="2">
    <source>
        <dbReference type="EMBL" id="KAJ9558968.1"/>
    </source>
</evidence>
<evidence type="ECO:0000313" key="3">
    <source>
        <dbReference type="Proteomes" id="UP001172457"/>
    </source>
</evidence>
<feature type="region of interest" description="Disordered" evidence="1">
    <location>
        <begin position="1"/>
        <end position="33"/>
    </location>
</feature>
<dbReference type="AlphaFoldDB" id="A0AA38TYA8"/>
<organism evidence="2 3">
    <name type="scientific">Centaurea solstitialis</name>
    <name type="common">yellow star-thistle</name>
    <dbReference type="NCBI Taxonomy" id="347529"/>
    <lineage>
        <taxon>Eukaryota</taxon>
        <taxon>Viridiplantae</taxon>
        <taxon>Streptophyta</taxon>
        <taxon>Embryophyta</taxon>
        <taxon>Tracheophyta</taxon>
        <taxon>Spermatophyta</taxon>
        <taxon>Magnoliopsida</taxon>
        <taxon>eudicotyledons</taxon>
        <taxon>Gunneridae</taxon>
        <taxon>Pentapetalae</taxon>
        <taxon>asterids</taxon>
        <taxon>campanulids</taxon>
        <taxon>Asterales</taxon>
        <taxon>Asteraceae</taxon>
        <taxon>Carduoideae</taxon>
        <taxon>Cardueae</taxon>
        <taxon>Centaureinae</taxon>
        <taxon>Centaurea</taxon>
    </lineage>
</organism>
<sequence length="210" mass="24236">MVIVTPNGVRKRMPERSKSRKSNNQHPPSHLLQTPCRNLQESLRTLRLDRGRDRRLGPLSRRPILRVRPPAPRPRYRPLPPRRHRAVENPQPPLLAVNRFNEHYAEFSRELEMEKKRGRELVPGRSGGGSRWYEEAVDGMEVEELEQYFCSLEQLKKKVSMRADELMMINKTPSLLGSNVIGRTGFNDSYVQTTVDVPATVHGGFDFHHG</sequence>
<evidence type="ECO:0000256" key="1">
    <source>
        <dbReference type="SAM" id="MobiDB-lite"/>
    </source>
</evidence>
<feature type="compositionally biased region" description="Polar residues" evidence="1">
    <location>
        <begin position="24"/>
        <end position="33"/>
    </location>
</feature>
<feature type="region of interest" description="Disordered" evidence="1">
    <location>
        <begin position="47"/>
        <end position="88"/>
    </location>
</feature>
<dbReference type="EMBL" id="JARYMX010000003">
    <property type="protein sequence ID" value="KAJ9558968.1"/>
    <property type="molecule type" value="Genomic_DNA"/>
</dbReference>
<protein>
    <submittedName>
        <fullName evidence="2">Uncharacterized protein</fullName>
    </submittedName>
</protein>
<proteinExistence type="predicted"/>
<accession>A0AA38TYA8</accession>
<gene>
    <name evidence="2" type="ORF">OSB04_013582</name>
</gene>